<accession>A0ACB8VJ05</accession>
<organism evidence="1 2">
    <name type="scientific">Scortum barcoo</name>
    <name type="common">barcoo grunter</name>
    <dbReference type="NCBI Taxonomy" id="214431"/>
    <lineage>
        <taxon>Eukaryota</taxon>
        <taxon>Metazoa</taxon>
        <taxon>Chordata</taxon>
        <taxon>Craniata</taxon>
        <taxon>Vertebrata</taxon>
        <taxon>Euteleostomi</taxon>
        <taxon>Actinopterygii</taxon>
        <taxon>Neopterygii</taxon>
        <taxon>Teleostei</taxon>
        <taxon>Neoteleostei</taxon>
        <taxon>Acanthomorphata</taxon>
        <taxon>Eupercaria</taxon>
        <taxon>Centrarchiformes</taxon>
        <taxon>Terapontoidei</taxon>
        <taxon>Terapontidae</taxon>
        <taxon>Scortum</taxon>
    </lineage>
</organism>
<sequence length="278" mass="29086">MILLVSMRPPPSSSVCLRGDGCMDPGTERPRSPVREPGGGLPSGARDNKAEQGLGLRSDPHTSNKPLKAACSQPALSLHPPAALPRSQTGGENRGPPRTHKGPGGGPERGFLQHPGREERAFAGEDQEEGSVCLSVSVCVSVCVFCLSVCVSCVFCVSVSVCEVCAACGASNTQSVRQADHGGRVDPAPGADLRPAAGHEAVRSRAAAAAARPLLLHQPRPERALRRGRGFDSPQSQVTVGLNEEGEEVSEEAAEVLEEVPGVLEEVFMALKQIVELL</sequence>
<dbReference type="Proteomes" id="UP000831701">
    <property type="component" value="Chromosome 21"/>
</dbReference>
<protein>
    <submittedName>
        <fullName evidence="1">Uncharacterized protein</fullName>
    </submittedName>
</protein>
<comment type="caution">
    <text evidence="1">The sequence shown here is derived from an EMBL/GenBank/DDBJ whole genome shotgun (WGS) entry which is preliminary data.</text>
</comment>
<gene>
    <name evidence="1" type="ORF">L3Q82_018407</name>
</gene>
<proteinExistence type="predicted"/>
<keyword evidence="2" id="KW-1185">Reference proteome</keyword>
<dbReference type="EMBL" id="CM041551">
    <property type="protein sequence ID" value="KAI3355586.1"/>
    <property type="molecule type" value="Genomic_DNA"/>
</dbReference>
<reference evidence="1" key="1">
    <citation type="submission" date="2022-04" db="EMBL/GenBank/DDBJ databases">
        <title>Jade perch genome.</title>
        <authorList>
            <person name="Chao B."/>
        </authorList>
    </citation>
    <scope>NUCLEOTIDE SEQUENCE</scope>
    <source>
        <strain evidence="1">CB-2022</strain>
    </source>
</reference>
<name>A0ACB8VJ05_9TELE</name>
<evidence type="ECO:0000313" key="2">
    <source>
        <dbReference type="Proteomes" id="UP000831701"/>
    </source>
</evidence>
<evidence type="ECO:0000313" key="1">
    <source>
        <dbReference type="EMBL" id="KAI3355586.1"/>
    </source>
</evidence>